<dbReference type="SUPFAM" id="SSF75304">
    <property type="entry name" value="Amidase signature (AS) enzymes"/>
    <property type="match status" value="1"/>
</dbReference>
<reference evidence="4" key="1">
    <citation type="submission" date="2016-10" db="EMBL/GenBank/DDBJ databases">
        <authorList>
            <person name="Varghese N."/>
            <person name="Submissions S."/>
        </authorList>
    </citation>
    <scope>NUCLEOTIDE SEQUENCE [LARGE SCALE GENOMIC DNA]</scope>
    <source>
        <strain evidence="4">DC30,IBRC 10041,KCTC 4046</strain>
    </source>
</reference>
<keyword evidence="4" id="KW-1185">Reference proteome</keyword>
<dbReference type="GO" id="GO:0016740">
    <property type="term" value="F:transferase activity"/>
    <property type="evidence" value="ECO:0007669"/>
    <property type="project" value="UniProtKB-KW"/>
</dbReference>
<name>A0A1H3DSL5_9EURY</name>
<dbReference type="Proteomes" id="UP000199079">
    <property type="component" value="Unassembled WGS sequence"/>
</dbReference>
<feature type="compositionally biased region" description="Basic and acidic residues" evidence="1">
    <location>
        <begin position="68"/>
        <end position="79"/>
    </location>
</feature>
<evidence type="ECO:0000259" key="2">
    <source>
        <dbReference type="Pfam" id="PF01425"/>
    </source>
</evidence>
<dbReference type="AlphaFoldDB" id="A0A1H3DSL5"/>
<proteinExistence type="predicted"/>
<dbReference type="InterPro" id="IPR036928">
    <property type="entry name" value="AS_sf"/>
</dbReference>
<evidence type="ECO:0000256" key="1">
    <source>
        <dbReference type="SAM" id="MobiDB-lite"/>
    </source>
</evidence>
<sequence>MTDLTAEAPLAPLVRSFREGDDRVGDARTGDVRIETHYADLRERFAAVEPTIRAFVGERPGEDEPGDHDDAAGHDDAAPDRGNGCRGRNGGRFERIEQELADCRETARNAPVVPPLYGIPVGVKDVIHVDGLPTRAGSAVLPAALSGPQGSVLEALREAGAVVLGKTVTAEFAHFAPGPTRNPHDPDHTPGGSSSGSAAAVAAGLCPLALGTQTIGSVNRPASFCGIVGVTPSAGRVPTDGIVSAAPSVDVVGYFTQDVAGARIAAGVVYPDWRAESSPPPLERIGVMDGPYLDRAGEVARRHLRTHVDRLEAAGYEVVRLPVVADTEPEAASVIERHETLVAAEFALSHAELFPEYGDRYAPATAELIREGRSVSAGALADARAGRAALRDRVHAAMDAHDLDVVVSPSARGPAPEGIDSTGDPVLNLPWTHAGLPTVTVPATETTAGLPVGIQCTARHGADERLLAWCSAIETAVANGVNNEA</sequence>
<accession>A0A1H3DSL5</accession>
<feature type="domain" description="Amidase" evidence="2">
    <location>
        <begin position="107"/>
        <end position="467"/>
    </location>
</feature>
<protein>
    <submittedName>
        <fullName evidence="3">Asp-tRNAAsn/Glu-tRNAGln amidotransferase A subunit</fullName>
    </submittedName>
</protein>
<dbReference type="PANTHER" id="PTHR11895">
    <property type="entry name" value="TRANSAMIDASE"/>
    <property type="match status" value="1"/>
</dbReference>
<dbReference type="OrthoDB" id="7931at2157"/>
<feature type="region of interest" description="Disordered" evidence="1">
    <location>
        <begin position="176"/>
        <end position="196"/>
    </location>
</feature>
<dbReference type="InterPro" id="IPR023631">
    <property type="entry name" value="Amidase_dom"/>
</dbReference>
<evidence type="ECO:0000313" key="4">
    <source>
        <dbReference type="Proteomes" id="UP000199079"/>
    </source>
</evidence>
<organism evidence="3 4">
    <name type="scientific">Halopenitus persicus</name>
    <dbReference type="NCBI Taxonomy" id="1048396"/>
    <lineage>
        <taxon>Archaea</taxon>
        <taxon>Methanobacteriati</taxon>
        <taxon>Methanobacteriota</taxon>
        <taxon>Stenosarchaea group</taxon>
        <taxon>Halobacteria</taxon>
        <taxon>Halobacteriales</taxon>
        <taxon>Haloferacaceae</taxon>
        <taxon>Halopenitus</taxon>
    </lineage>
</organism>
<keyword evidence="3" id="KW-0808">Transferase</keyword>
<dbReference type="PANTHER" id="PTHR11895:SF67">
    <property type="entry name" value="AMIDASE DOMAIN-CONTAINING PROTEIN"/>
    <property type="match status" value="1"/>
</dbReference>
<dbReference type="InterPro" id="IPR000120">
    <property type="entry name" value="Amidase"/>
</dbReference>
<dbReference type="EMBL" id="FNPC01000001">
    <property type="protein sequence ID" value="SDX69522.1"/>
    <property type="molecule type" value="Genomic_DNA"/>
</dbReference>
<dbReference type="RefSeq" id="WP_092730722.1">
    <property type="nucleotide sequence ID" value="NZ_FNPC01000001.1"/>
</dbReference>
<evidence type="ECO:0000313" key="3">
    <source>
        <dbReference type="EMBL" id="SDX69522.1"/>
    </source>
</evidence>
<dbReference type="Gene3D" id="3.90.1300.10">
    <property type="entry name" value="Amidase signature (AS) domain"/>
    <property type="match status" value="1"/>
</dbReference>
<gene>
    <name evidence="3" type="ORF">SAMN05216564_101132</name>
</gene>
<dbReference type="Pfam" id="PF01425">
    <property type="entry name" value="Amidase"/>
    <property type="match status" value="1"/>
</dbReference>
<feature type="region of interest" description="Disordered" evidence="1">
    <location>
        <begin position="57"/>
        <end position="90"/>
    </location>
</feature>